<dbReference type="GO" id="GO:0016787">
    <property type="term" value="F:hydrolase activity"/>
    <property type="evidence" value="ECO:0007669"/>
    <property type="project" value="UniProtKB-KW"/>
</dbReference>
<gene>
    <name evidence="8" type="ORF">PXEA_LOCUS22967</name>
</gene>
<dbReference type="OrthoDB" id="1662883at2759"/>
<sequence length="77" mass="8492">ASDREIICIHIGQAGCQIGNACWELFGLEHGIGTDGLMHDSYLTDDTNYRTFYSDTGHGKLVPRCVFFDLEPSVIGN</sequence>
<organism evidence="8 9">
    <name type="scientific">Protopolystoma xenopodis</name>
    <dbReference type="NCBI Taxonomy" id="117903"/>
    <lineage>
        <taxon>Eukaryota</taxon>
        <taxon>Metazoa</taxon>
        <taxon>Spiralia</taxon>
        <taxon>Lophotrochozoa</taxon>
        <taxon>Platyhelminthes</taxon>
        <taxon>Monogenea</taxon>
        <taxon>Polyopisthocotylea</taxon>
        <taxon>Polystomatidea</taxon>
        <taxon>Polystomatidae</taxon>
        <taxon>Protopolystoma</taxon>
    </lineage>
</organism>
<dbReference type="AlphaFoldDB" id="A0A3S5AQG3"/>
<dbReference type="PRINTS" id="PR01161">
    <property type="entry name" value="TUBULIN"/>
</dbReference>
<dbReference type="SMR" id="A0A3S5AQG3"/>
<keyword evidence="5" id="KW-0342">GTP-binding</keyword>
<feature type="non-terminal residue" evidence="8">
    <location>
        <position position="1"/>
    </location>
</feature>
<name>A0A3S5AQG3_9PLAT</name>
<feature type="domain" description="Tubulin/FtsZ GTPase" evidence="7">
    <location>
        <begin position="5"/>
        <end position="75"/>
    </location>
</feature>
<evidence type="ECO:0000256" key="6">
    <source>
        <dbReference type="ARBA" id="ARBA00049117"/>
    </source>
</evidence>
<dbReference type="InterPro" id="IPR003008">
    <property type="entry name" value="Tubulin_FtsZ_GTPase"/>
</dbReference>
<evidence type="ECO:0000256" key="2">
    <source>
        <dbReference type="ARBA" id="ARBA00022701"/>
    </source>
</evidence>
<evidence type="ECO:0000259" key="7">
    <source>
        <dbReference type="Pfam" id="PF00091"/>
    </source>
</evidence>
<dbReference type="InterPro" id="IPR000217">
    <property type="entry name" value="Tubulin"/>
</dbReference>
<proteinExistence type="inferred from homology"/>
<dbReference type="GO" id="GO:0005874">
    <property type="term" value="C:microtubule"/>
    <property type="evidence" value="ECO:0007669"/>
    <property type="project" value="UniProtKB-KW"/>
</dbReference>
<dbReference type="SUPFAM" id="SSF52490">
    <property type="entry name" value="Tubulin nucleotide-binding domain-like"/>
    <property type="match status" value="1"/>
</dbReference>
<dbReference type="Proteomes" id="UP000784294">
    <property type="component" value="Unassembled WGS sequence"/>
</dbReference>
<keyword evidence="3" id="KW-0547">Nucleotide-binding</keyword>
<evidence type="ECO:0000313" key="8">
    <source>
        <dbReference type="EMBL" id="VEL29527.1"/>
    </source>
</evidence>
<comment type="similarity">
    <text evidence="1">Belongs to the tubulin family.</text>
</comment>
<dbReference type="PANTHER" id="PTHR11588">
    <property type="entry name" value="TUBULIN"/>
    <property type="match status" value="1"/>
</dbReference>
<comment type="catalytic activity">
    <reaction evidence="6">
        <text>GTP + H2O = GDP + phosphate + H(+)</text>
        <dbReference type="Rhea" id="RHEA:19669"/>
        <dbReference type="ChEBI" id="CHEBI:15377"/>
        <dbReference type="ChEBI" id="CHEBI:15378"/>
        <dbReference type="ChEBI" id="CHEBI:37565"/>
        <dbReference type="ChEBI" id="CHEBI:43474"/>
        <dbReference type="ChEBI" id="CHEBI:58189"/>
    </reaction>
    <physiologicalReaction direction="left-to-right" evidence="6">
        <dbReference type="Rhea" id="RHEA:19670"/>
    </physiologicalReaction>
</comment>
<evidence type="ECO:0000256" key="3">
    <source>
        <dbReference type="ARBA" id="ARBA00022741"/>
    </source>
</evidence>
<dbReference type="GO" id="GO:0005525">
    <property type="term" value="F:GTP binding"/>
    <property type="evidence" value="ECO:0007669"/>
    <property type="project" value="UniProtKB-KW"/>
</dbReference>
<protein>
    <recommendedName>
        <fullName evidence="7">Tubulin/FtsZ GTPase domain-containing protein</fullName>
    </recommendedName>
</protein>
<keyword evidence="9" id="KW-1185">Reference proteome</keyword>
<dbReference type="Pfam" id="PF00091">
    <property type="entry name" value="Tubulin"/>
    <property type="match status" value="1"/>
</dbReference>
<dbReference type="InterPro" id="IPR002452">
    <property type="entry name" value="Alpha_tubulin"/>
</dbReference>
<dbReference type="EMBL" id="CAAALY010103977">
    <property type="protein sequence ID" value="VEL29527.1"/>
    <property type="molecule type" value="Genomic_DNA"/>
</dbReference>
<dbReference type="GO" id="GO:0005200">
    <property type="term" value="F:structural constituent of cytoskeleton"/>
    <property type="evidence" value="ECO:0007669"/>
    <property type="project" value="InterPro"/>
</dbReference>
<dbReference type="PRINTS" id="PR01162">
    <property type="entry name" value="ALPHATUBULIN"/>
</dbReference>
<accession>A0A3S5AQG3</accession>
<reference evidence="8" key="1">
    <citation type="submission" date="2018-11" db="EMBL/GenBank/DDBJ databases">
        <authorList>
            <consortium name="Pathogen Informatics"/>
        </authorList>
    </citation>
    <scope>NUCLEOTIDE SEQUENCE</scope>
</reference>
<dbReference type="GO" id="GO:0007017">
    <property type="term" value="P:microtubule-based process"/>
    <property type="evidence" value="ECO:0007669"/>
    <property type="project" value="InterPro"/>
</dbReference>
<comment type="caution">
    <text evidence="8">The sequence shown here is derived from an EMBL/GenBank/DDBJ whole genome shotgun (WGS) entry which is preliminary data.</text>
</comment>
<evidence type="ECO:0000313" key="9">
    <source>
        <dbReference type="Proteomes" id="UP000784294"/>
    </source>
</evidence>
<evidence type="ECO:0000256" key="5">
    <source>
        <dbReference type="ARBA" id="ARBA00023134"/>
    </source>
</evidence>
<dbReference type="InterPro" id="IPR036525">
    <property type="entry name" value="Tubulin/FtsZ_GTPase_sf"/>
</dbReference>
<keyword evidence="2" id="KW-0493">Microtubule</keyword>
<evidence type="ECO:0000256" key="4">
    <source>
        <dbReference type="ARBA" id="ARBA00022801"/>
    </source>
</evidence>
<keyword evidence="4" id="KW-0378">Hydrolase</keyword>
<dbReference type="Gene3D" id="3.40.50.1440">
    <property type="entry name" value="Tubulin/FtsZ, GTPase domain"/>
    <property type="match status" value="1"/>
</dbReference>
<evidence type="ECO:0000256" key="1">
    <source>
        <dbReference type="ARBA" id="ARBA00009636"/>
    </source>
</evidence>